<dbReference type="Pfam" id="PF00561">
    <property type="entry name" value="Abhydrolase_1"/>
    <property type="match status" value="1"/>
</dbReference>
<dbReference type="PANTHER" id="PTHR43433:SF5">
    <property type="entry name" value="AB HYDROLASE-1 DOMAIN-CONTAINING PROTEIN"/>
    <property type="match status" value="1"/>
</dbReference>
<dbReference type="Gene3D" id="3.40.50.1820">
    <property type="entry name" value="alpha/beta hydrolase"/>
    <property type="match status" value="1"/>
</dbReference>
<evidence type="ECO:0000313" key="2">
    <source>
        <dbReference type="EMBL" id="SVB50938.1"/>
    </source>
</evidence>
<reference evidence="2" key="1">
    <citation type="submission" date="2018-05" db="EMBL/GenBank/DDBJ databases">
        <authorList>
            <person name="Lanie J.A."/>
            <person name="Ng W.-L."/>
            <person name="Kazmierczak K.M."/>
            <person name="Andrzejewski T.M."/>
            <person name="Davidsen T.M."/>
            <person name="Wayne K.J."/>
            <person name="Tettelin H."/>
            <person name="Glass J.I."/>
            <person name="Rusch D."/>
            <person name="Podicherti R."/>
            <person name="Tsui H.-C.T."/>
            <person name="Winkler M.E."/>
        </authorList>
    </citation>
    <scope>NUCLEOTIDE SEQUENCE</scope>
</reference>
<dbReference type="PANTHER" id="PTHR43433">
    <property type="entry name" value="HYDROLASE, ALPHA/BETA FOLD FAMILY PROTEIN"/>
    <property type="match status" value="1"/>
</dbReference>
<dbReference type="SUPFAM" id="SSF53474">
    <property type="entry name" value="alpha/beta-Hydrolases"/>
    <property type="match status" value="1"/>
</dbReference>
<accession>A0A382EJN3</accession>
<sequence length="267" mass="28877">MERTMYVDANGIRINYRLDGWQGSPWVTFITGIANDTTMWDGQIPALEDEFNILRLDTRGHGGTQATDGDYAFDMLMNDVVGVWDALDIPQTHVVGLGLGGSTSIGIAINHSDRVISLTPCACRAVMVPELQAIWPSLVEMAKTGGMEAVAETTVQRWFTDEFKAANPDVLDSVRQQILGTDLRGYFGCIAAFMSLNFIDKIGDITVPTLFISGADDQRGGPASVMQSLADGVNGARHVSIPDAAHICNIQNPAGFNDVLGTFLRSH</sequence>
<gene>
    <name evidence="2" type="ORF">METZ01_LOCUS203792</name>
</gene>
<proteinExistence type="predicted"/>
<dbReference type="InterPro" id="IPR000073">
    <property type="entry name" value="AB_hydrolase_1"/>
</dbReference>
<dbReference type="AlphaFoldDB" id="A0A382EJN3"/>
<name>A0A382EJN3_9ZZZZ</name>
<dbReference type="EMBL" id="UINC01044882">
    <property type="protein sequence ID" value="SVB50938.1"/>
    <property type="molecule type" value="Genomic_DNA"/>
</dbReference>
<evidence type="ECO:0000259" key="1">
    <source>
        <dbReference type="Pfam" id="PF00561"/>
    </source>
</evidence>
<feature type="domain" description="AB hydrolase-1" evidence="1">
    <location>
        <begin position="25"/>
        <end position="253"/>
    </location>
</feature>
<dbReference type="InterPro" id="IPR050471">
    <property type="entry name" value="AB_hydrolase"/>
</dbReference>
<protein>
    <recommendedName>
        <fullName evidence="1">AB hydrolase-1 domain-containing protein</fullName>
    </recommendedName>
</protein>
<organism evidence="2">
    <name type="scientific">marine metagenome</name>
    <dbReference type="NCBI Taxonomy" id="408172"/>
    <lineage>
        <taxon>unclassified sequences</taxon>
        <taxon>metagenomes</taxon>
        <taxon>ecological metagenomes</taxon>
    </lineage>
</organism>
<dbReference type="InterPro" id="IPR029058">
    <property type="entry name" value="AB_hydrolase_fold"/>
</dbReference>